<keyword evidence="3" id="KW-0805">Transcription regulation</keyword>
<dbReference type="CDD" id="cd00609">
    <property type="entry name" value="AAT_like"/>
    <property type="match status" value="1"/>
</dbReference>
<dbReference type="SUPFAM" id="SSF46785">
    <property type="entry name" value="Winged helix' DNA-binding domain"/>
    <property type="match status" value="1"/>
</dbReference>
<keyword evidence="7" id="KW-0032">Aminotransferase</keyword>
<dbReference type="Gene3D" id="3.90.1150.10">
    <property type="entry name" value="Aspartate Aminotransferase, domain 1"/>
    <property type="match status" value="1"/>
</dbReference>
<dbReference type="EMBL" id="QEAS01000016">
    <property type="protein sequence ID" value="PWG79236.1"/>
    <property type="molecule type" value="Genomic_DNA"/>
</dbReference>
<evidence type="ECO:0000256" key="2">
    <source>
        <dbReference type="ARBA" id="ARBA00022898"/>
    </source>
</evidence>
<dbReference type="SMART" id="SM00345">
    <property type="entry name" value="HTH_GNTR"/>
    <property type="match status" value="1"/>
</dbReference>
<dbReference type="PANTHER" id="PTHR46577">
    <property type="entry name" value="HTH-TYPE TRANSCRIPTIONAL REGULATORY PROTEIN GABR"/>
    <property type="match status" value="1"/>
</dbReference>
<keyword evidence="2" id="KW-0663">Pyridoxal phosphate</keyword>
<dbReference type="GO" id="GO:0008483">
    <property type="term" value="F:transaminase activity"/>
    <property type="evidence" value="ECO:0007669"/>
    <property type="project" value="UniProtKB-KW"/>
</dbReference>
<keyword evidence="4" id="KW-0238">DNA-binding</keyword>
<feature type="domain" description="HTH gntR-type" evidence="6">
    <location>
        <begin position="5"/>
        <end position="73"/>
    </location>
</feature>
<evidence type="ECO:0000256" key="5">
    <source>
        <dbReference type="ARBA" id="ARBA00023163"/>
    </source>
</evidence>
<dbReference type="Pfam" id="PF00155">
    <property type="entry name" value="Aminotran_1_2"/>
    <property type="match status" value="1"/>
</dbReference>
<dbReference type="InterPro" id="IPR004839">
    <property type="entry name" value="Aminotransferase_I/II_large"/>
</dbReference>
<dbReference type="RefSeq" id="WP_109417252.1">
    <property type="nucleotide sequence ID" value="NZ_QEAS01000016.1"/>
</dbReference>
<dbReference type="AlphaFoldDB" id="A0A2U2PCW7"/>
<dbReference type="PANTHER" id="PTHR46577:SF2">
    <property type="entry name" value="TRANSCRIPTIONAL REGULATORY PROTEIN"/>
    <property type="match status" value="1"/>
</dbReference>
<dbReference type="InterPro" id="IPR051446">
    <property type="entry name" value="HTH_trans_reg/aminotransferase"/>
</dbReference>
<reference evidence="7 8" key="1">
    <citation type="submission" date="2018-04" db="EMBL/GenBank/DDBJ databases">
        <title>Pedobacter chongqingensis sp. nov., isolated from a rottenly hemp rope.</title>
        <authorList>
            <person name="Cai Y."/>
        </authorList>
    </citation>
    <scope>NUCLEOTIDE SEQUENCE [LARGE SCALE GENOMIC DNA]</scope>
    <source>
        <strain evidence="7 8">FJ4-8</strain>
    </source>
</reference>
<dbReference type="InterPro" id="IPR000524">
    <property type="entry name" value="Tscrpt_reg_HTH_GntR"/>
</dbReference>
<comment type="similarity">
    <text evidence="1">In the C-terminal section; belongs to the class-I pyridoxal-phosphate-dependent aminotransferase family.</text>
</comment>
<dbReference type="InterPro" id="IPR015422">
    <property type="entry name" value="PyrdxlP-dep_Trfase_small"/>
</dbReference>
<dbReference type="OrthoDB" id="9802328at2"/>
<organism evidence="7 8">
    <name type="scientific">Pararcticibacter amylolyticus</name>
    <dbReference type="NCBI Taxonomy" id="2173175"/>
    <lineage>
        <taxon>Bacteria</taxon>
        <taxon>Pseudomonadati</taxon>
        <taxon>Bacteroidota</taxon>
        <taxon>Sphingobacteriia</taxon>
        <taxon>Sphingobacteriales</taxon>
        <taxon>Sphingobacteriaceae</taxon>
        <taxon>Pararcticibacter</taxon>
    </lineage>
</organism>
<evidence type="ECO:0000256" key="4">
    <source>
        <dbReference type="ARBA" id="ARBA00023125"/>
    </source>
</evidence>
<dbReference type="Proteomes" id="UP000245647">
    <property type="component" value="Unassembled WGS sequence"/>
</dbReference>
<sequence length="470" mass="51556">MKAKTLLYDKIAADIERQIAGQVLRVGDKLPSLRTICEQYNVSQTTALQAYYQLEAKSLIESRPRSGYFVHRPAKRVLPLPAVSSPDGASGGELHEVISRVYRDMGHSGAVPLSLGVPALELLPVAKLNKGLLRATRTLSGSGLEYEQVQGSDHLRSQVARFYSGEGVSLSGDELVVTSGCMEALSLSLMVTTRRGDTIAVESPVYFGILQLAKSLGLKVIELPAHPQTGVEVDALKKVLAAGKVAACLLISNFNNPLGSLMPEAHKKEVVRLIQHFGVPLIEDDIYGEVYFGTERPRSCRSYDESGLVLWCSSVSKTLAPGYRIGWVAPGKFKDEVMRLKLYQSIAGTTITQEVIADLLETGRYAHHLRGLRQTLQTNALRYSHAIAQYFPKGTCISRPQGGFMLWVGLADHVDSVKLYERAIKQNISIAPGSMFSLQGQYHNCMRLSYGMPWNENIEGALKKLGNLII</sequence>
<dbReference type="GO" id="GO:0003677">
    <property type="term" value="F:DNA binding"/>
    <property type="evidence" value="ECO:0007669"/>
    <property type="project" value="UniProtKB-KW"/>
</dbReference>
<keyword evidence="7" id="KW-0808">Transferase</keyword>
<keyword evidence="8" id="KW-1185">Reference proteome</keyword>
<proteinExistence type="inferred from homology"/>
<evidence type="ECO:0000256" key="3">
    <source>
        <dbReference type="ARBA" id="ARBA00023015"/>
    </source>
</evidence>
<dbReference type="InterPro" id="IPR036388">
    <property type="entry name" value="WH-like_DNA-bd_sf"/>
</dbReference>
<gene>
    <name evidence="7" type="ORF">DDR33_18295</name>
</gene>
<dbReference type="GO" id="GO:0030170">
    <property type="term" value="F:pyridoxal phosphate binding"/>
    <property type="evidence" value="ECO:0007669"/>
    <property type="project" value="InterPro"/>
</dbReference>
<dbReference type="GO" id="GO:0003700">
    <property type="term" value="F:DNA-binding transcription factor activity"/>
    <property type="evidence" value="ECO:0007669"/>
    <property type="project" value="InterPro"/>
</dbReference>
<evidence type="ECO:0000256" key="1">
    <source>
        <dbReference type="ARBA" id="ARBA00005384"/>
    </source>
</evidence>
<dbReference type="Pfam" id="PF00392">
    <property type="entry name" value="GntR"/>
    <property type="match status" value="1"/>
</dbReference>
<accession>A0A2U2PCW7</accession>
<dbReference type="PROSITE" id="PS50949">
    <property type="entry name" value="HTH_GNTR"/>
    <property type="match status" value="1"/>
</dbReference>
<dbReference type="Gene3D" id="1.10.10.10">
    <property type="entry name" value="Winged helix-like DNA-binding domain superfamily/Winged helix DNA-binding domain"/>
    <property type="match status" value="1"/>
</dbReference>
<protein>
    <submittedName>
        <fullName evidence="7">PLP-dependent aminotransferase family protein</fullName>
    </submittedName>
</protein>
<dbReference type="InterPro" id="IPR036390">
    <property type="entry name" value="WH_DNA-bd_sf"/>
</dbReference>
<evidence type="ECO:0000313" key="7">
    <source>
        <dbReference type="EMBL" id="PWG79236.1"/>
    </source>
</evidence>
<evidence type="ECO:0000313" key="8">
    <source>
        <dbReference type="Proteomes" id="UP000245647"/>
    </source>
</evidence>
<keyword evidence="5" id="KW-0804">Transcription</keyword>
<evidence type="ECO:0000259" key="6">
    <source>
        <dbReference type="PROSITE" id="PS50949"/>
    </source>
</evidence>
<dbReference type="InterPro" id="IPR015421">
    <property type="entry name" value="PyrdxlP-dep_Trfase_major"/>
</dbReference>
<comment type="caution">
    <text evidence="7">The sequence shown here is derived from an EMBL/GenBank/DDBJ whole genome shotgun (WGS) entry which is preliminary data.</text>
</comment>
<dbReference type="InterPro" id="IPR015424">
    <property type="entry name" value="PyrdxlP-dep_Trfase"/>
</dbReference>
<dbReference type="CDD" id="cd07377">
    <property type="entry name" value="WHTH_GntR"/>
    <property type="match status" value="1"/>
</dbReference>
<name>A0A2U2PCW7_9SPHI</name>
<dbReference type="Gene3D" id="3.40.640.10">
    <property type="entry name" value="Type I PLP-dependent aspartate aminotransferase-like (Major domain)"/>
    <property type="match status" value="1"/>
</dbReference>
<dbReference type="SUPFAM" id="SSF53383">
    <property type="entry name" value="PLP-dependent transferases"/>
    <property type="match status" value="1"/>
</dbReference>